<name>A0AA38MKV5_9CUCU</name>
<gene>
    <name evidence="3" type="ORF">Zmor_005641</name>
</gene>
<organism evidence="3 4">
    <name type="scientific">Zophobas morio</name>
    <dbReference type="NCBI Taxonomy" id="2755281"/>
    <lineage>
        <taxon>Eukaryota</taxon>
        <taxon>Metazoa</taxon>
        <taxon>Ecdysozoa</taxon>
        <taxon>Arthropoda</taxon>
        <taxon>Hexapoda</taxon>
        <taxon>Insecta</taxon>
        <taxon>Pterygota</taxon>
        <taxon>Neoptera</taxon>
        <taxon>Endopterygota</taxon>
        <taxon>Coleoptera</taxon>
        <taxon>Polyphaga</taxon>
        <taxon>Cucujiformia</taxon>
        <taxon>Tenebrionidae</taxon>
        <taxon>Zophobas</taxon>
    </lineage>
</organism>
<evidence type="ECO:0000313" key="4">
    <source>
        <dbReference type="Proteomes" id="UP001168821"/>
    </source>
</evidence>
<keyword evidence="4" id="KW-1185">Reference proteome</keyword>
<dbReference type="EMBL" id="JALNTZ010000002">
    <property type="protein sequence ID" value="KAJ3661235.1"/>
    <property type="molecule type" value="Genomic_DNA"/>
</dbReference>
<evidence type="ECO:0000256" key="1">
    <source>
        <dbReference type="SAM" id="MobiDB-lite"/>
    </source>
</evidence>
<sequence>MQKCLIGDDVIKLFVGGYMIVLLYIIFFSYFRGHETLRKRKSGESPVGLDYNTSLAYDYLDRASLASEVQSNKLIYIALFQALHLLHSYPASRRSQFNYKISPAARPSHILANIPPRRIQIRRPSRIAFHCFSIVCVTRAHYASNKTAPSRPLIAPASSGLLRHVLMTSQRGSTPSFRPFGPQVSAASPR</sequence>
<accession>A0AA38MKV5</accession>
<dbReference type="Proteomes" id="UP001168821">
    <property type="component" value="Unassembled WGS sequence"/>
</dbReference>
<feature type="transmembrane region" description="Helical" evidence="2">
    <location>
        <begin position="13"/>
        <end position="31"/>
    </location>
</feature>
<evidence type="ECO:0000313" key="3">
    <source>
        <dbReference type="EMBL" id="KAJ3661235.1"/>
    </source>
</evidence>
<protein>
    <submittedName>
        <fullName evidence="3">Uncharacterized protein</fullName>
    </submittedName>
</protein>
<dbReference type="AlphaFoldDB" id="A0AA38MKV5"/>
<feature type="region of interest" description="Disordered" evidence="1">
    <location>
        <begin position="171"/>
        <end position="190"/>
    </location>
</feature>
<keyword evidence="2" id="KW-0812">Transmembrane</keyword>
<keyword evidence="2" id="KW-0472">Membrane</keyword>
<evidence type="ECO:0000256" key="2">
    <source>
        <dbReference type="SAM" id="Phobius"/>
    </source>
</evidence>
<comment type="caution">
    <text evidence="3">The sequence shown here is derived from an EMBL/GenBank/DDBJ whole genome shotgun (WGS) entry which is preliminary data.</text>
</comment>
<reference evidence="3" key="1">
    <citation type="journal article" date="2023" name="G3 (Bethesda)">
        <title>Whole genome assemblies of Zophobas morio and Tenebrio molitor.</title>
        <authorList>
            <person name="Kaur S."/>
            <person name="Stinson S.A."/>
            <person name="diCenzo G.C."/>
        </authorList>
    </citation>
    <scope>NUCLEOTIDE SEQUENCE</scope>
    <source>
        <strain evidence="3">QUZm001</strain>
    </source>
</reference>
<keyword evidence="2" id="KW-1133">Transmembrane helix</keyword>
<proteinExistence type="predicted"/>